<organism evidence="3 4">
    <name type="scientific">Croceicoccus ponticola</name>
    <dbReference type="NCBI Taxonomy" id="2217664"/>
    <lineage>
        <taxon>Bacteria</taxon>
        <taxon>Pseudomonadati</taxon>
        <taxon>Pseudomonadota</taxon>
        <taxon>Alphaproteobacteria</taxon>
        <taxon>Sphingomonadales</taxon>
        <taxon>Erythrobacteraceae</taxon>
        <taxon>Croceicoccus</taxon>
    </lineage>
</organism>
<feature type="compositionally biased region" description="Basic and acidic residues" evidence="1">
    <location>
        <begin position="41"/>
        <end position="54"/>
    </location>
</feature>
<sequence>MNNNNRGNNRRRGRNNRAPGGGQPVNRIDSRARGNAPQMLDKYKKMAEESHRNGDRVQAEYYLQFADHYFRVIADGKVRQDEQRQRRDGERFDRNDNDSDGDNDREGERESEGYTQDLDNERDAEIESAERAQRRNDRDAESESSERPRRRNDSAEENPFTRDNRDNRESRPRRPRRPREDEGGSVRSETEEAVRNDGSLDPQALPPAIGEIEDKPKRRGRPRKVKPDGVDDGADVKQAVNG</sequence>
<accession>A0A437GY15</accession>
<evidence type="ECO:0000313" key="3">
    <source>
        <dbReference type="EMBL" id="RVQ67563.1"/>
    </source>
</evidence>
<proteinExistence type="predicted"/>
<keyword evidence="4" id="KW-1185">Reference proteome</keyword>
<feature type="compositionally biased region" description="Basic and acidic residues" evidence="1">
    <location>
        <begin position="119"/>
        <end position="195"/>
    </location>
</feature>
<feature type="region of interest" description="Disordered" evidence="1">
    <location>
        <begin position="1"/>
        <end position="54"/>
    </location>
</feature>
<evidence type="ECO:0000256" key="1">
    <source>
        <dbReference type="SAM" id="MobiDB-lite"/>
    </source>
</evidence>
<feature type="region of interest" description="Disordered" evidence="1">
    <location>
        <begin position="79"/>
        <end position="242"/>
    </location>
</feature>
<evidence type="ECO:0000259" key="2">
    <source>
        <dbReference type="Pfam" id="PF13763"/>
    </source>
</evidence>
<dbReference type="OrthoDB" id="9816310at2"/>
<reference evidence="3 4" key="1">
    <citation type="submission" date="2018-12" db="EMBL/GenBank/DDBJ databases">
        <title>Croceicoccus ponticola sp. nov., a lipolytic bacterium isolated from seawater.</title>
        <authorList>
            <person name="Yoon J.-H."/>
        </authorList>
    </citation>
    <scope>NUCLEOTIDE SEQUENCE [LARGE SCALE GENOMIC DNA]</scope>
    <source>
        <strain evidence="3 4">GM-16</strain>
    </source>
</reference>
<feature type="compositionally biased region" description="Basic and acidic residues" evidence="1">
    <location>
        <begin position="79"/>
        <end position="112"/>
    </location>
</feature>
<comment type="caution">
    <text evidence="3">The sequence shown here is derived from an EMBL/GenBank/DDBJ whole genome shotgun (WGS) entry which is preliminary data.</text>
</comment>
<dbReference type="Pfam" id="PF13763">
    <property type="entry name" value="DUF4167"/>
    <property type="match status" value="1"/>
</dbReference>
<protein>
    <submittedName>
        <fullName evidence="3">DUF4167 domain-containing protein</fullName>
    </submittedName>
</protein>
<dbReference type="AlphaFoldDB" id="A0A437GY15"/>
<gene>
    <name evidence="3" type="ORF">EKN06_06325</name>
</gene>
<evidence type="ECO:0000313" key="4">
    <source>
        <dbReference type="Proteomes" id="UP000283003"/>
    </source>
</evidence>
<dbReference type="EMBL" id="RXOL01000002">
    <property type="protein sequence ID" value="RVQ67563.1"/>
    <property type="molecule type" value="Genomic_DNA"/>
</dbReference>
<dbReference type="Proteomes" id="UP000283003">
    <property type="component" value="Unassembled WGS sequence"/>
</dbReference>
<feature type="domain" description="DUF4167" evidence="2">
    <location>
        <begin position="5"/>
        <end position="76"/>
    </location>
</feature>
<name>A0A437GY15_9SPHN</name>
<dbReference type="RefSeq" id="WP_127612070.1">
    <property type="nucleotide sequence ID" value="NZ_RXOL01000002.1"/>
</dbReference>
<dbReference type="InterPro" id="IPR025430">
    <property type="entry name" value="DUF4167"/>
</dbReference>